<dbReference type="InParanoid" id="I1CCE7"/>
<dbReference type="GeneID" id="93617803"/>
<keyword evidence="1" id="KW-1133">Transmembrane helix</keyword>
<dbReference type="RefSeq" id="XP_067521523.1">
    <property type="nucleotide sequence ID" value="XM_067665422.1"/>
</dbReference>
<proteinExistence type="predicted"/>
<protein>
    <submittedName>
        <fullName evidence="2">Uncharacterized protein</fullName>
    </submittedName>
</protein>
<dbReference type="STRING" id="246409.I1CCE7"/>
<feature type="transmembrane region" description="Helical" evidence="1">
    <location>
        <begin position="20"/>
        <end position="38"/>
    </location>
</feature>
<accession>I1CCE7</accession>
<evidence type="ECO:0000313" key="3">
    <source>
        <dbReference type="EMBL" id="EIE86134.1"/>
    </source>
</evidence>
<dbReference type="OMA" id="TINSPVQ"/>
<evidence type="ECO:0000313" key="2">
    <source>
        <dbReference type="EMBL" id="EIE86127.1"/>
    </source>
</evidence>
<keyword evidence="1" id="KW-0812">Transmembrane</keyword>
<dbReference type="OrthoDB" id="2270632at2759"/>
<dbReference type="Proteomes" id="UP000009138">
    <property type="component" value="Unassembled WGS sequence"/>
</dbReference>
<keyword evidence="4" id="KW-1185">Reference proteome</keyword>
<evidence type="ECO:0000313" key="4">
    <source>
        <dbReference type="Proteomes" id="UP000009138"/>
    </source>
</evidence>
<reference evidence="2" key="2">
    <citation type="submission" date="2012-04" db="EMBL/GenBank/DDBJ databases">
        <title>Annotation of the Rhizopus oryzae genome.</title>
        <authorList>
            <consortium name="The Broad Institute Genome Sequencing Platform"/>
            <person name="Birren B."/>
            <person name="Lander E."/>
            <person name="Galagan J."/>
            <person name="Nusbaum C."/>
            <person name="Devon K."/>
            <person name="Ma L.-J."/>
            <person name="Jaffe D."/>
            <person name="Butler J."/>
            <person name="Alvarez P."/>
            <person name="Gnerre S."/>
            <person name="Grabherr M."/>
            <person name="Kleber M."/>
            <person name="Mauceli E."/>
            <person name="Brockman W."/>
            <person name="Rounsley S."/>
            <person name="Young S."/>
            <person name="LaButti K."/>
            <person name="Pushparaj V."/>
            <person name="DeCaprio D."/>
            <person name="Crawford M."/>
            <person name="Koehrsen M."/>
            <person name="Engels R."/>
            <person name="Montgomery P."/>
            <person name="Pearson M."/>
            <person name="Howarth C."/>
            <person name="Larson L."/>
            <person name="Luoma S."/>
            <person name="White J."/>
            <person name="O'Leary S."/>
            <person name="Kodira C."/>
            <person name="Zeng Q."/>
            <person name="Yandava C."/>
            <person name="Alvarado L."/>
            <person name="Skory C.D."/>
            <person name="Ibrahim A."/>
            <person name="Lang F."/>
            <person name="Wickes B.L."/>
            <person name="Liu B."/>
        </authorList>
    </citation>
    <scope>NUCLEOTIDE SEQUENCE</scope>
    <source>
        <strain evidence="2">RA 99-880</strain>
    </source>
</reference>
<dbReference type="VEuPathDB" id="FungiDB:RO3G_10845"/>
<dbReference type="EMBL" id="CH476739">
    <property type="protein sequence ID" value="EIE86127.1"/>
    <property type="molecule type" value="Genomic_DNA"/>
</dbReference>
<keyword evidence="1" id="KW-0472">Membrane</keyword>
<feature type="transmembrane region" description="Helical" evidence="1">
    <location>
        <begin position="45"/>
        <end position="69"/>
    </location>
</feature>
<name>I1CCE7_RHIO9</name>
<reference evidence="2 4" key="1">
    <citation type="journal article" date="2009" name="PLoS Genet.">
        <title>Genomic analysis of the basal lineage fungus Rhizopus oryzae reveals a whole-genome duplication.</title>
        <authorList>
            <person name="Ma L.-J."/>
            <person name="Ibrahim A.S."/>
            <person name="Skory C."/>
            <person name="Grabherr M.G."/>
            <person name="Burger G."/>
            <person name="Butler M."/>
            <person name="Elias M."/>
            <person name="Idnurm A."/>
            <person name="Lang B.F."/>
            <person name="Sone T."/>
            <person name="Abe A."/>
            <person name="Calvo S.E."/>
            <person name="Corrochano L.M."/>
            <person name="Engels R."/>
            <person name="Fu J."/>
            <person name="Hansberg W."/>
            <person name="Kim J.-M."/>
            <person name="Kodira C.D."/>
            <person name="Koehrsen M.J."/>
            <person name="Liu B."/>
            <person name="Miranda-Saavedra D."/>
            <person name="O'Leary S."/>
            <person name="Ortiz-Castellanos L."/>
            <person name="Poulter R."/>
            <person name="Rodriguez-Romero J."/>
            <person name="Ruiz-Herrera J."/>
            <person name="Shen Y.-Q."/>
            <person name="Zeng Q."/>
            <person name="Galagan J."/>
            <person name="Birren B.W."/>
            <person name="Cuomo C.A."/>
            <person name="Wickes B.L."/>
        </authorList>
    </citation>
    <scope>NUCLEOTIDE SEQUENCE [LARGE SCALE GENOMIC DNA]</scope>
    <source>
        <strain evidence="2">RA 99-880</strain>
        <strain evidence="4">RA 99-880 / ATCC MYA-4621 / FGSC 9543 / NRRL 43880</strain>
    </source>
</reference>
<evidence type="ECO:0000256" key="1">
    <source>
        <dbReference type="SAM" id="Phobius"/>
    </source>
</evidence>
<sequence length="113" mass="12302">MYLANLARDPANPIPVQPSSSAILAIFMLIGVFALVYLRTKSQQAFLASIFGSIILAFSISQASVVAGFQPTIIYDEIHRHPQSITQGMQCLLSRARSSLFESSDHTSQCDLA</sequence>
<organism evidence="2 4">
    <name type="scientific">Rhizopus delemar (strain RA 99-880 / ATCC MYA-4621 / FGSC 9543 / NRRL 43880)</name>
    <name type="common">Mucormycosis agent</name>
    <name type="synonym">Rhizopus arrhizus var. delemar</name>
    <dbReference type="NCBI Taxonomy" id="246409"/>
    <lineage>
        <taxon>Eukaryota</taxon>
        <taxon>Fungi</taxon>
        <taxon>Fungi incertae sedis</taxon>
        <taxon>Mucoromycota</taxon>
        <taxon>Mucoromycotina</taxon>
        <taxon>Mucoromycetes</taxon>
        <taxon>Mucorales</taxon>
        <taxon>Mucorineae</taxon>
        <taxon>Rhizopodaceae</taxon>
        <taxon>Rhizopus</taxon>
    </lineage>
</organism>
<dbReference type="VEuPathDB" id="FungiDB:RO3G_10838"/>
<gene>
    <name evidence="2" type="ORF">RO3G_10838</name>
    <name evidence="3" type="ORF">RO3G_10845</name>
</gene>
<dbReference type="EMBL" id="CH476739">
    <property type="protein sequence ID" value="EIE86134.1"/>
    <property type="molecule type" value="Genomic_DNA"/>
</dbReference>
<dbReference type="AlphaFoldDB" id="I1CCE7"/>